<reference evidence="1 3" key="1">
    <citation type="submission" date="2015-11" db="EMBL/GenBank/DDBJ databases">
        <title>Identification of large and diverse effector repertoires of 38 Legionella species.</title>
        <authorList>
            <person name="Burstein D."/>
            <person name="Amaro F."/>
            <person name="Zusman T."/>
            <person name="Lifshitz Z."/>
            <person name="Cohen O."/>
            <person name="Gilbert J.A."/>
            <person name="Pupko T."/>
            <person name="Shuman H.A."/>
            <person name="Segal G."/>
        </authorList>
    </citation>
    <scope>NUCLEOTIDE SEQUENCE [LARGE SCALE GENOMIC DNA]</scope>
    <source>
        <strain evidence="1 3">1762-AUS-E</strain>
    </source>
</reference>
<protein>
    <submittedName>
        <fullName evidence="1 2">Purine NTPase</fullName>
    </submittedName>
</protein>
<evidence type="ECO:0000313" key="4">
    <source>
        <dbReference type="Proteomes" id="UP000281170"/>
    </source>
</evidence>
<geneLocation type="plasmid" evidence="2 4">
    <name>23</name>
</geneLocation>
<dbReference type="Proteomes" id="UP000054859">
    <property type="component" value="Unassembled WGS sequence"/>
</dbReference>
<dbReference type="KEGG" id="ladl:NCTC12735_01468"/>
<evidence type="ECO:0000313" key="3">
    <source>
        <dbReference type="Proteomes" id="UP000054859"/>
    </source>
</evidence>
<keyword evidence="3" id="KW-1185">Reference proteome</keyword>
<sequence>MRISRETLQFNFNQWRGDYQAHNENPFILTALLIHDFLQGIHLKAIQLKLSDHNSEAFKSFDLYDKRAIGSLLLGKLHIDEYQKKVNHSSKEFSLLTDIKSILAELYLDHGSLPKQSHLEALITNYLRWLNQAIPNSEVYDLVLSLYTMLRITFINLNNVNFAMRIFIRTQGFKVNDIKDAIQNAMTKTEEFLSVIENSKSTWETPKNQDSSPTPMSLSAHFRDQSLRVINRQDPLPENIERVSIFLKNTQVNLAALLKLRKQREILSGQFEHAKTLEFAVLSNERLLTGRKYALELIQENRESFKCLLKNAKQKERAQWQIWLMELQFPSPIRKVANSFQYALSWIGSLPASVFRILVPHHIQERIKEFVPSTFDSECKQQLIALAKKQSHNLISRIKEIDHKIECQIQRLANGSQGAKLLLYKANPQKLIELFHTNAATIEAIEHFECLSKKILHNEAILKKIRGLYIYVNALIEEHSSLLVSLLNLLEHYLGGFFKTQKSEKVKESKLILNELYELEREYTTKLNTDIRVIKEDPAIEDNIKGIFSNLLTNPEIKPEPRIRPSVKNMHSAFQYIQTRYQVIKEKCWEERPENKDFFAKPL</sequence>
<dbReference type="AlphaFoldDB" id="A0A0W0R4Z2"/>
<dbReference type="Proteomes" id="UP000281170">
    <property type="component" value="Plasmid 23"/>
</dbReference>
<organism evidence="1 3">
    <name type="scientific">Legionella adelaidensis</name>
    <dbReference type="NCBI Taxonomy" id="45056"/>
    <lineage>
        <taxon>Bacteria</taxon>
        <taxon>Pseudomonadati</taxon>
        <taxon>Pseudomonadota</taxon>
        <taxon>Gammaproteobacteria</taxon>
        <taxon>Legionellales</taxon>
        <taxon>Legionellaceae</taxon>
        <taxon>Legionella</taxon>
    </lineage>
</organism>
<dbReference type="RefSeq" id="WP_058461806.1">
    <property type="nucleotide sequence ID" value="NZ_CAAAHS010000005.1"/>
</dbReference>
<proteinExistence type="predicted"/>
<dbReference type="STRING" id="45056.Lade_0759"/>
<dbReference type="OrthoDB" id="5631848at2"/>
<keyword evidence="2" id="KW-0614">Plasmid</keyword>
<accession>A0A0W0R4Z2</accession>
<dbReference type="EMBL" id="LR134432">
    <property type="protein sequence ID" value="VEH85829.1"/>
    <property type="molecule type" value="Genomic_DNA"/>
</dbReference>
<evidence type="ECO:0000313" key="1">
    <source>
        <dbReference type="EMBL" id="KTC66101.1"/>
    </source>
</evidence>
<dbReference type="PATRIC" id="fig|45056.6.peg.786"/>
<name>A0A0W0R4Z2_9GAMM</name>
<evidence type="ECO:0000313" key="2">
    <source>
        <dbReference type="EMBL" id="VEH85829.1"/>
    </source>
</evidence>
<reference evidence="2 4" key="2">
    <citation type="submission" date="2018-12" db="EMBL/GenBank/DDBJ databases">
        <authorList>
            <consortium name="Pathogen Informatics"/>
        </authorList>
    </citation>
    <scope>NUCLEOTIDE SEQUENCE [LARGE SCALE GENOMIC DNA]</scope>
    <source>
        <strain evidence="2 4">NCTC12735</strain>
        <plasmid evidence="4">23</plasmid>
    </source>
</reference>
<gene>
    <name evidence="1" type="ORF">Lade_0759</name>
    <name evidence="2" type="ORF">NCTC12735_01468</name>
</gene>
<dbReference type="EMBL" id="LNKA01000001">
    <property type="protein sequence ID" value="KTC66101.1"/>
    <property type="molecule type" value="Genomic_DNA"/>
</dbReference>